<protein>
    <submittedName>
        <fullName evidence="3">Uncharacterized protein</fullName>
    </submittedName>
</protein>
<feature type="region of interest" description="Disordered" evidence="1">
    <location>
        <begin position="21"/>
        <end position="60"/>
    </location>
</feature>
<evidence type="ECO:0000313" key="4">
    <source>
        <dbReference type="Proteomes" id="UP000007306"/>
    </source>
</evidence>
<name>I1QMN6_ORYGL</name>
<accession>I1QMN6</accession>
<organism evidence="3 4">
    <name type="scientific">Oryza glaberrima</name>
    <name type="common">African rice</name>
    <dbReference type="NCBI Taxonomy" id="4538"/>
    <lineage>
        <taxon>Eukaryota</taxon>
        <taxon>Viridiplantae</taxon>
        <taxon>Streptophyta</taxon>
        <taxon>Embryophyta</taxon>
        <taxon>Tracheophyta</taxon>
        <taxon>Spermatophyta</taxon>
        <taxon>Magnoliopsida</taxon>
        <taxon>Liliopsida</taxon>
        <taxon>Poales</taxon>
        <taxon>Poaceae</taxon>
        <taxon>BOP clade</taxon>
        <taxon>Oryzoideae</taxon>
        <taxon>Oryzeae</taxon>
        <taxon>Oryzinae</taxon>
        <taxon>Oryza</taxon>
    </lineage>
</organism>
<evidence type="ECO:0000256" key="2">
    <source>
        <dbReference type="SAM" id="SignalP"/>
    </source>
</evidence>
<dbReference type="Gramene" id="ORGLA09G0031500.1">
    <property type="protein sequence ID" value="ORGLA09G0031500.1"/>
    <property type="gene ID" value="ORGLA09G0031500"/>
</dbReference>
<feature type="signal peptide" evidence="2">
    <location>
        <begin position="1"/>
        <end position="24"/>
    </location>
</feature>
<reference evidence="3" key="1">
    <citation type="submission" date="2015-06" db="UniProtKB">
        <authorList>
            <consortium name="EnsemblPlants"/>
        </authorList>
    </citation>
    <scope>IDENTIFICATION</scope>
</reference>
<evidence type="ECO:0000313" key="3">
    <source>
        <dbReference type="EnsemblPlants" id="ORGLA09G0031500.1"/>
    </source>
</evidence>
<dbReference type="Proteomes" id="UP000007306">
    <property type="component" value="Chromosome 9"/>
</dbReference>
<evidence type="ECO:0000256" key="1">
    <source>
        <dbReference type="SAM" id="MobiDB-lite"/>
    </source>
</evidence>
<dbReference type="EnsemblPlants" id="ORGLA09G0031500.1">
    <property type="protein sequence ID" value="ORGLA09G0031500.1"/>
    <property type="gene ID" value="ORGLA09G0031500"/>
</dbReference>
<proteinExistence type="predicted"/>
<sequence>MGFSHAIAILFIFLVASPPSPSDARMVPNDDAQHVPPTPAKGGAGRSRALWSAPSDGVGH</sequence>
<dbReference type="AlphaFoldDB" id="I1QMN6"/>
<dbReference type="HOGENOM" id="CLU_196301_0_0_1"/>
<keyword evidence="2" id="KW-0732">Signal</keyword>
<feature type="chain" id="PRO_5003650311" evidence="2">
    <location>
        <begin position="25"/>
        <end position="60"/>
    </location>
</feature>
<keyword evidence="4" id="KW-1185">Reference proteome</keyword>
<reference evidence="3 4" key="2">
    <citation type="submission" date="2018-04" db="EMBL/GenBank/DDBJ databases">
        <title>OglaRS2 (Oryza glaberrima Reference Sequence Version 2).</title>
        <authorList>
            <person name="Zhang J."/>
            <person name="Kudrna D."/>
            <person name="Lee S."/>
            <person name="Talag J."/>
            <person name="Rajasekar S."/>
            <person name="Wing R.A."/>
        </authorList>
    </citation>
    <scope>NUCLEOTIDE SEQUENCE [LARGE SCALE GENOMIC DNA]</scope>
    <source>
        <strain evidence="3 4">cv. IRGC 96717</strain>
    </source>
</reference>